<dbReference type="GO" id="GO:0008237">
    <property type="term" value="F:metallopeptidase activity"/>
    <property type="evidence" value="ECO:0007669"/>
    <property type="project" value="UniProtKB-KW"/>
</dbReference>
<reference evidence="4" key="1">
    <citation type="journal article" date="2019" name="Int. J. Syst. Evol. Microbiol.">
        <title>The Global Catalogue of Microorganisms (GCM) 10K type strain sequencing project: providing services to taxonomists for standard genome sequencing and annotation.</title>
        <authorList>
            <consortium name="The Broad Institute Genomics Platform"/>
            <consortium name="The Broad Institute Genome Sequencing Center for Infectious Disease"/>
            <person name="Wu L."/>
            <person name="Ma J."/>
        </authorList>
    </citation>
    <scope>NUCLEOTIDE SEQUENCE [LARGE SCALE GENOMIC DNA]</scope>
    <source>
        <strain evidence="4">JCM 18537</strain>
    </source>
</reference>
<evidence type="ECO:0000313" key="3">
    <source>
        <dbReference type="EMBL" id="GAA4772093.1"/>
    </source>
</evidence>
<keyword evidence="3" id="KW-0645">Protease</keyword>
<dbReference type="SUPFAM" id="SSF55486">
    <property type="entry name" value="Metalloproteases ('zincins'), catalytic domain"/>
    <property type="match status" value="1"/>
</dbReference>
<dbReference type="PANTHER" id="PTHR38478">
    <property type="entry name" value="PEPTIDASE M1A AND M12B"/>
    <property type="match status" value="1"/>
</dbReference>
<evidence type="ECO:0000256" key="1">
    <source>
        <dbReference type="SAM" id="MobiDB-lite"/>
    </source>
</evidence>
<proteinExistence type="predicted"/>
<keyword evidence="4" id="KW-1185">Reference proteome</keyword>
<feature type="domain" description="EcxA zinc-binding" evidence="2">
    <location>
        <begin position="373"/>
        <end position="656"/>
    </location>
</feature>
<gene>
    <name evidence="3" type="ORF">GCM10023351_15290</name>
</gene>
<comment type="caution">
    <text evidence="3">The sequence shown here is derived from an EMBL/GenBank/DDBJ whole genome shotgun (WGS) entry which is preliminary data.</text>
</comment>
<keyword evidence="3" id="KW-0378">Hydrolase</keyword>
<keyword evidence="3" id="KW-0482">Metalloprotease</keyword>
<evidence type="ECO:0000313" key="4">
    <source>
        <dbReference type="Proteomes" id="UP001501645"/>
    </source>
</evidence>
<feature type="compositionally biased region" description="Basic and acidic residues" evidence="1">
    <location>
        <begin position="230"/>
        <end position="241"/>
    </location>
</feature>
<evidence type="ECO:0000259" key="2">
    <source>
        <dbReference type="Pfam" id="PF16313"/>
    </source>
</evidence>
<accession>A0ABP9A273</accession>
<organism evidence="3 4">
    <name type="scientific">Microbacterium gilvum</name>
    <dbReference type="NCBI Taxonomy" id="1336204"/>
    <lineage>
        <taxon>Bacteria</taxon>
        <taxon>Bacillati</taxon>
        <taxon>Actinomycetota</taxon>
        <taxon>Actinomycetes</taxon>
        <taxon>Micrococcales</taxon>
        <taxon>Microbacteriaceae</taxon>
        <taxon>Microbacterium</taxon>
    </lineage>
</organism>
<dbReference type="EMBL" id="BAABKO010000002">
    <property type="protein sequence ID" value="GAA4772093.1"/>
    <property type="molecule type" value="Genomic_DNA"/>
</dbReference>
<name>A0ABP9A273_9MICO</name>
<sequence length="735" mass="79254">MTFRTRQHRDRDLLVLPGEAGHTLLYGALERGLGSSRLPLDRGFPTPVLLVRWRISGDIVVWESLPHGLGVGRDLVAGVDATGRAADVAVDDSFATAVIARTPLVQEDDVPAIDPRDLLLVDPFRLADSLSAAPWGGRPRAEYSVDASRSGVQAAGSDALTAELVYRRGRELPAVDEVRLPGAVTGTDAPAEPLLATDGVGLRLRVWLVPIVTGADPLPHHPRSGGSPIRWHDFRRSDRAETPVQPRFRRGEPVEYLVDPGIPEPYRAAVLDGLNWWRGPFAEHGIDFRARLPRDEEEFWGARTNIVVWVHRTGRGWSLGGSQTMPFTGESLRGTVRLGSERILQLRQLFETVLQPFGAPDEAERLARIEETLIGRLRQLAAHEVGHSLGFSHNFATHVQTSPSVLDYPFPAIGLDETGRPTLLDAYRDGLGEWDSALLRHAYAAVPAPDSLATLTEGESAHSTGAAPWVAHRGSADPFEALAHLLRVRERAIASFGPAAAPGHLQQGELRERFARLFLLHRFQADEVTGLIGGADYAYGTVDDLRRRTVEVADAALQRRALAAAADLLRADAITVPREVATLLAPSADRYAEGQGATPSRLGRLFDPVSLSGAAAAVVVLPVLVPERVNRIWLQNVQDPELPDLEEVLSALASAAADAPATGDAGGYAVLHAAIEAFASDRLHAGARAALRDILGSWPDARLAAHAVSGRDAVERDPTAARRYEVPVVPAGAPL</sequence>
<dbReference type="InterPro" id="IPR032534">
    <property type="entry name" value="EcxA_zinc-bd"/>
</dbReference>
<dbReference type="RefSeq" id="WP_345437715.1">
    <property type="nucleotide sequence ID" value="NZ_BAABKO010000002.1"/>
</dbReference>
<dbReference type="Proteomes" id="UP001501645">
    <property type="component" value="Unassembled WGS sequence"/>
</dbReference>
<protein>
    <submittedName>
        <fullName evidence="3">Zinc-dependent metalloprotease</fullName>
    </submittedName>
</protein>
<dbReference type="PANTHER" id="PTHR38478:SF1">
    <property type="entry name" value="ZINC DEPENDENT METALLOPROTEASE DOMAIN LIPOPROTEIN"/>
    <property type="match status" value="1"/>
</dbReference>
<dbReference type="Pfam" id="PF16313">
    <property type="entry name" value="DUF4953"/>
    <property type="match status" value="1"/>
</dbReference>
<feature type="region of interest" description="Disordered" evidence="1">
    <location>
        <begin position="218"/>
        <end position="244"/>
    </location>
</feature>